<dbReference type="PANTHER" id="PTHR43124">
    <property type="entry name" value="PURINE EFFLUX PUMP PBUE"/>
    <property type="match status" value="1"/>
</dbReference>
<feature type="transmembrane region" description="Helical" evidence="7">
    <location>
        <begin position="149"/>
        <end position="170"/>
    </location>
</feature>
<evidence type="ECO:0000256" key="4">
    <source>
        <dbReference type="ARBA" id="ARBA00022989"/>
    </source>
</evidence>
<dbReference type="GO" id="GO:0022857">
    <property type="term" value="F:transmembrane transporter activity"/>
    <property type="evidence" value="ECO:0007669"/>
    <property type="project" value="InterPro"/>
</dbReference>
<feature type="region of interest" description="Disordered" evidence="6">
    <location>
        <begin position="1"/>
        <end position="20"/>
    </location>
</feature>
<dbReference type="NCBIfam" id="NF002921">
    <property type="entry name" value="PRK03545.1"/>
    <property type="match status" value="1"/>
</dbReference>
<reference evidence="9 10" key="1">
    <citation type="submission" date="2018-06" db="EMBL/GenBank/DDBJ databases">
        <authorList>
            <consortium name="Pathogen Informatics"/>
            <person name="Doyle S."/>
        </authorList>
    </citation>
    <scope>NUCLEOTIDE SEQUENCE [LARGE SCALE GENOMIC DNA]</scope>
    <source>
        <strain evidence="9 10">NCTC12714</strain>
    </source>
</reference>
<proteinExistence type="predicted"/>
<evidence type="ECO:0000256" key="2">
    <source>
        <dbReference type="ARBA" id="ARBA00022475"/>
    </source>
</evidence>
<dbReference type="RefSeq" id="WP_233708900.1">
    <property type="nucleotide sequence ID" value="NZ_FZML01000032.1"/>
</dbReference>
<feature type="transmembrane region" description="Helical" evidence="7">
    <location>
        <begin position="92"/>
        <end position="113"/>
    </location>
</feature>
<evidence type="ECO:0000256" key="1">
    <source>
        <dbReference type="ARBA" id="ARBA00004651"/>
    </source>
</evidence>
<dbReference type="Gene3D" id="1.20.1250.20">
    <property type="entry name" value="MFS general substrate transporter like domains"/>
    <property type="match status" value="1"/>
</dbReference>
<evidence type="ECO:0000313" key="10">
    <source>
        <dbReference type="Proteomes" id="UP000255139"/>
    </source>
</evidence>
<protein>
    <submittedName>
        <fullName evidence="9">Sugar efflux transporter</fullName>
    </submittedName>
</protein>
<accession>A0A377PTW5</accession>
<evidence type="ECO:0000256" key="7">
    <source>
        <dbReference type="SAM" id="Phobius"/>
    </source>
</evidence>
<dbReference type="PANTHER" id="PTHR43124:SF4">
    <property type="entry name" value="SUGAR EFFLUX TRANSPORTER"/>
    <property type="match status" value="1"/>
</dbReference>
<dbReference type="InterPro" id="IPR050189">
    <property type="entry name" value="MFS_Efflux_Transporters"/>
</dbReference>
<dbReference type="InterPro" id="IPR011701">
    <property type="entry name" value="MFS"/>
</dbReference>
<dbReference type="CDD" id="cd17324">
    <property type="entry name" value="MFS_NepI_like"/>
    <property type="match status" value="1"/>
</dbReference>
<comment type="subcellular location">
    <subcellularLocation>
        <location evidence="1">Cell membrane</location>
        <topology evidence="1">Multi-pass membrane protein</topology>
    </subcellularLocation>
</comment>
<keyword evidence="10" id="KW-1185">Reference proteome</keyword>
<dbReference type="GO" id="GO:0005886">
    <property type="term" value="C:plasma membrane"/>
    <property type="evidence" value="ECO:0007669"/>
    <property type="project" value="UniProtKB-SubCell"/>
</dbReference>
<evidence type="ECO:0000313" key="9">
    <source>
        <dbReference type="EMBL" id="STQ86047.1"/>
    </source>
</evidence>
<feature type="transmembrane region" description="Helical" evidence="7">
    <location>
        <begin position="208"/>
        <end position="229"/>
    </location>
</feature>
<evidence type="ECO:0000256" key="5">
    <source>
        <dbReference type="ARBA" id="ARBA00023136"/>
    </source>
</evidence>
<keyword evidence="3 7" id="KW-0812">Transmembrane</keyword>
<sequence length="433" mass="47230">MKRAKRNEYTDSKKRESNNPYKQSLDIISQNIESINNKSHTKDTKTIKKIPYLALLSLSFAVFVFNTSEFIPIGLLSLIANDFGMSDAHTGIMITIYAWVVALVSLPLMLLLSNIALKRLMLFTIAIFVLSHIASALSQNYYTLIASRIAVACAHAIFWSIASPMAVRIVQPNKQGLALSFIITGGAIAIILGLPLGRVIGLYIGWRMSFLAIGILAFLTLIMLWQAFPKLESTDSISLAILPKIFKNKSLMAIYLITAALITAHFTAYSYIEPFLAKVAHFSEDGITLTLVAFGLVGVVGSAIFARFYEGRAKLFVGFAIFGVCICLFMLNFGAISAYAMIMVCLIWGLSMNFFNLAFQSQIIALCPKGTAIAMSIFSGIYNVGIGGGAAIGGLVIDSLNIGYIGYIGGIIAVFVCGFYMRNILWTLSVKSR</sequence>
<dbReference type="Proteomes" id="UP000255139">
    <property type="component" value="Unassembled WGS sequence"/>
</dbReference>
<evidence type="ECO:0000256" key="6">
    <source>
        <dbReference type="SAM" id="MobiDB-lite"/>
    </source>
</evidence>
<keyword evidence="5 7" id="KW-0472">Membrane</keyword>
<feature type="transmembrane region" description="Helical" evidence="7">
    <location>
        <begin position="339"/>
        <end position="359"/>
    </location>
</feature>
<feature type="transmembrane region" description="Helical" evidence="7">
    <location>
        <begin position="287"/>
        <end position="308"/>
    </location>
</feature>
<feature type="domain" description="Major facilitator superfamily (MFS) profile" evidence="8">
    <location>
        <begin position="54"/>
        <end position="433"/>
    </location>
</feature>
<dbReference type="SUPFAM" id="SSF103473">
    <property type="entry name" value="MFS general substrate transporter"/>
    <property type="match status" value="1"/>
</dbReference>
<feature type="transmembrane region" description="Helical" evidence="7">
    <location>
        <begin position="177"/>
        <end position="196"/>
    </location>
</feature>
<keyword evidence="2" id="KW-1003">Cell membrane</keyword>
<organism evidence="9 10">
    <name type="scientific">Helicobacter muridarum</name>
    <dbReference type="NCBI Taxonomy" id="216"/>
    <lineage>
        <taxon>Bacteria</taxon>
        <taxon>Pseudomonadati</taxon>
        <taxon>Campylobacterota</taxon>
        <taxon>Epsilonproteobacteria</taxon>
        <taxon>Campylobacterales</taxon>
        <taxon>Helicobacteraceae</taxon>
        <taxon>Helicobacter</taxon>
    </lineage>
</organism>
<dbReference type="Pfam" id="PF07690">
    <property type="entry name" value="MFS_1"/>
    <property type="match status" value="1"/>
</dbReference>
<dbReference type="InterPro" id="IPR036259">
    <property type="entry name" value="MFS_trans_sf"/>
</dbReference>
<dbReference type="EMBL" id="UGJE01000002">
    <property type="protein sequence ID" value="STQ86047.1"/>
    <property type="molecule type" value="Genomic_DNA"/>
</dbReference>
<dbReference type="PROSITE" id="PS50850">
    <property type="entry name" value="MFS"/>
    <property type="match status" value="1"/>
</dbReference>
<feature type="transmembrane region" description="Helical" evidence="7">
    <location>
        <begin position="371"/>
        <end position="396"/>
    </location>
</feature>
<feature type="compositionally biased region" description="Basic and acidic residues" evidence="6">
    <location>
        <begin position="1"/>
        <end position="17"/>
    </location>
</feature>
<feature type="transmembrane region" description="Helical" evidence="7">
    <location>
        <begin position="250"/>
        <end position="272"/>
    </location>
</feature>
<feature type="transmembrane region" description="Helical" evidence="7">
    <location>
        <begin position="315"/>
        <end position="333"/>
    </location>
</feature>
<keyword evidence="4 7" id="KW-1133">Transmembrane helix</keyword>
<name>A0A377PTW5_9HELI</name>
<dbReference type="AlphaFoldDB" id="A0A377PTW5"/>
<evidence type="ECO:0000259" key="8">
    <source>
        <dbReference type="PROSITE" id="PS50850"/>
    </source>
</evidence>
<dbReference type="InterPro" id="IPR020846">
    <property type="entry name" value="MFS_dom"/>
</dbReference>
<feature type="transmembrane region" description="Helical" evidence="7">
    <location>
        <begin position="52"/>
        <end position="80"/>
    </location>
</feature>
<evidence type="ECO:0000256" key="3">
    <source>
        <dbReference type="ARBA" id="ARBA00022692"/>
    </source>
</evidence>
<gene>
    <name evidence="9" type="primary">sotB</name>
    <name evidence="9" type="ORF">NCTC12714_00837</name>
</gene>
<feature type="transmembrane region" description="Helical" evidence="7">
    <location>
        <begin position="402"/>
        <end position="421"/>
    </location>
</feature>
<feature type="transmembrane region" description="Helical" evidence="7">
    <location>
        <begin position="120"/>
        <end position="137"/>
    </location>
</feature>